<dbReference type="EMBL" id="MU267598">
    <property type="protein sequence ID" value="KAH7915601.1"/>
    <property type="molecule type" value="Genomic_DNA"/>
</dbReference>
<evidence type="ECO:0000313" key="2">
    <source>
        <dbReference type="Proteomes" id="UP000790377"/>
    </source>
</evidence>
<organism evidence="1 2">
    <name type="scientific">Hygrophoropsis aurantiaca</name>
    <dbReference type="NCBI Taxonomy" id="72124"/>
    <lineage>
        <taxon>Eukaryota</taxon>
        <taxon>Fungi</taxon>
        <taxon>Dikarya</taxon>
        <taxon>Basidiomycota</taxon>
        <taxon>Agaricomycotina</taxon>
        <taxon>Agaricomycetes</taxon>
        <taxon>Agaricomycetidae</taxon>
        <taxon>Boletales</taxon>
        <taxon>Coniophorineae</taxon>
        <taxon>Hygrophoropsidaceae</taxon>
        <taxon>Hygrophoropsis</taxon>
    </lineage>
</organism>
<keyword evidence="1" id="KW-0560">Oxidoreductase</keyword>
<proteinExistence type="predicted"/>
<name>A0ACB8ARM9_9AGAM</name>
<accession>A0ACB8ARM9</accession>
<evidence type="ECO:0000313" key="1">
    <source>
        <dbReference type="EMBL" id="KAH7915601.1"/>
    </source>
</evidence>
<keyword evidence="2" id="KW-1185">Reference proteome</keyword>
<gene>
    <name evidence="1" type="ORF">BJ138DRAFT_997445</name>
</gene>
<comment type="caution">
    <text evidence="1">The sequence shown here is derived from an EMBL/GenBank/DDBJ whole genome shotgun (WGS) entry which is preliminary data.</text>
</comment>
<dbReference type="Proteomes" id="UP000790377">
    <property type="component" value="Unassembled WGS sequence"/>
</dbReference>
<reference evidence="1" key="1">
    <citation type="journal article" date="2021" name="New Phytol.">
        <title>Evolutionary innovations through gain and loss of genes in the ectomycorrhizal Boletales.</title>
        <authorList>
            <person name="Wu G."/>
            <person name="Miyauchi S."/>
            <person name="Morin E."/>
            <person name="Kuo A."/>
            <person name="Drula E."/>
            <person name="Varga T."/>
            <person name="Kohler A."/>
            <person name="Feng B."/>
            <person name="Cao Y."/>
            <person name="Lipzen A."/>
            <person name="Daum C."/>
            <person name="Hundley H."/>
            <person name="Pangilinan J."/>
            <person name="Johnson J."/>
            <person name="Barry K."/>
            <person name="LaButti K."/>
            <person name="Ng V."/>
            <person name="Ahrendt S."/>
            <person name="Min B."/>
            <person name="Choi I.G."/>
            <person name="Park H."/>
            <person name="Plett J.M."/>
            <person name="Magnuson J."/>
            <person name="Spatafora J.W."/>
            <person name="Nagy L.G."/>
            <person name="Henrissat B."/>
            <person name="Grigoriev I.V."/>
            <person name="Yang Z.L."/>
            <person name="Xu J."/>
            <person name="Martin F.M."/>
        </authorList>
    </citation>
    <scope>NUCLEOTIDE SEQUENCE</scope>
    <source>
        <strain evidence="1">ATCC 28755</strain>
    </source>
</reference>
<sequence length="504" mass="56912">MDLTKVIDALVLLTAILLLKNYLVKRKLNPGGLPLPPGPSRLPIIGNLFGIDLGAQWLTYAAWGKKYGDLLYVEILGTKVLVLNSEEIAKDLLDKRSQNYSDRPQVLMAFLMGWEFNVGFIPYGDYWRKHRKAMHQGLKPEAVMNYRPLQLEKVHQLVRNFIHTPKDIQEHIKFTASTIMMVVYGYEMAPQNDRFASIADRASEMLTNSFFPGAALVNTFPILQYLPEWCPGTGFKQFARECRQLTREMRDAPYEYVKRTMAAGTAPQSMVSEMIQNKEEVTIIKSVAGTTYAAAVETSSSALSAFVLAMIMFPEVQKKAQAEIDMVTSGYRLPEYDDRDSLVYIEAIYRETLRWAQVTPLGVPHVTTESDIYKGYYIPKGTTVFANIWAMTHNESQYPDPMRFMPERFINPDGGLTDDLAQQQFGFGRRICVGRHLADAAVWLAIVNILAVFDLGKAKDEHGRVLEPAAEWTPGVIIHPKPYPFSITPRSTHLAELAQNTSNS</sequence>
<keyword evidence="1" id="KW-0503">Monooxygenase</keyword>
<protein>
    <submittedName>
        <fullName evidence="1">CyP450 monooxygenase</fullName>
    </submittedName>
</protein>